<dbReference type="EMBL" id="LPXO01000015">
    <property type="protein sequence ID" value="KUF09286.1"/>
    <property type="molecule type" value="Genomic_DNA"/>
</dbReference>
<proteinExistence type="predicted"/>
<comment type="cofactor">
    <cofactor evidence="3">
        <name>FAD</name>
        <dbReference type="ChEBI" id="CHEBI:57692"/>
    </cofactor>
    <text evidence="3">Binds 1 FAD per subunit.</text>
</comment>
<dbReference type="Proteomes" id="UP000054396">
    <property type="component" value="Unassembled WGS sequence"/>
</dbReference>
<evidence type="ECO:0000313" key="7">
    <source>
        <dbReference type="Proteomes" id="UP000054396"/>
    </source>
</evidence>
<feature type="region of interest" description="Disordered" evidence="4">
    <location>
        <begin position="224"/>
        <end position="244"/>
    </location>
</feature>
<dbReference type="STRING" id="1685382.AVJ23_18725"/>
<evidence type="ECO:0000256" key="3">
    <source>
        <dbReference type="PIRSR" id="PIRSR602081-1"/>
    </source>
</evidence>
<organism evidence="6 7">
    <name type="scientific">Pseudoponticoccus marisrubri</name>
    <dbReference type="NCBI Taxonomy" id="1685382"/>
    <lineage>
        <taxon>Bacteria</taxon>
        <taxon>Pseudomonadati</taxon>
        <taxon>Pseudomonadota</taxon>
        <taxon>Alphaproteobacteria</taxon>
        <taxon>Rhodobacterales</taxon>
        <taxon>Roseobacteraceae</taxon>
        <taxon>Pseudoponticoccus</taxon>
    </lineage>
</organism>
<keyword evidence="2 3" id="KW-0274">FAD</keyword>
<dbReference type="GO" id="GO:0071949">
    <property type="term" value="F:FAD binding"/>
    <property type="evidence" value="ECO:0007669"/>
    <property type="project" value="TreeGrafter"/>
</dbReference>
<dbReference type="SUPFAM" id="SSF48173">
    <property type="entry name" value="Cryptochrome/photolyase FAD-binding domain"/>
    <property type="match status" value="1"/>
</dbReference>
<dbReference type="InterPro" id="IPR002081">
    <property type="entry name" value="Cryptochrome/DNA_photolyase_1"/>
</dbReference>
<evidence type="ECO:0000259" key="5">
    <source>
        <dbReference type="Pfam" id="PF03441"/>
    </source>
</evidence>
<dbReference type="GO" id="GO:0043153">
    <property type="term" value="P:entrainment of circadian clock by photoperiod"/>
    <property type="evidence" value="ECO:0007669"/>
    <property type="project" value="TreeGrafter"/>
</dbReference>
<evidence type="ECO:0000256" key="2">
    <source>
        <dbReference type="ARBA" id="ARBA00022827"/>
    </source>
</evidence>
<feature type="binding site" evidence="3">
    <location>
        <begin position="181"/>
        <end position="183"/>
    </location>
    <ligand>
        <name>FAD</name>
        <dbReference type="ChEBI" id="CHEBI:57692"/>
    </ligand>
</feature>
<evidence type="ECO:0000313" key="6">
    <source>
        <dbReference type="EMBL" id="KUF09286.1"/>
    </source>
</evidence>
<dbReference type="OrthoDB" id="9772484at2"/>
<dbReference type="GO" id="GO:0005737">
    <property type="term" value="C:cytoplasm"/>
    <property type="evidence" value="ECO:0007669"/>
    <property type="project" value="TreeGrafter"/>
</dbReference>
<feature type="binding site" evidence="3">
    <location>
        <position position="28"/>
    </location>
    <ligand>
        <name>FAD</name>
        <dbReference type="ChEBI" id="CHEBI:57692"/>
    </ligand>
</feature>
<reference evidence="6 7" key="1">
    <citation type="submission" date="2015-12" db="EMBL/GenBank/DDBJ databases">
        <authorList>
            <person name="Shamseldin A."/>
            <person name="Moawad H."/>
            <person name="Abd El-Rahim W.M."/>
            <person name="Sadowsky M.J."/>
        </authorList>
    </citation>
    <scope>NUCLEOTIDE SEQUENCE [LARGE SCALE GENOMIC DNA]</scope>
    <source>
        <strain evidence="6 7">SJ5A-1</strain>
    </source>
</reference>
<dbReference type="RefSeq" id="WP_058863752.1">
    <property type="nucleotide sequence ID" value="NZ_LPXO01000015.1"/>
</dbReference>
<dbReference type="GO" id="GO:0032922">
    <property type="term" value="P:circadian regulation of gene expression"/>
    <property type="evidence" value="ECO:0007669"/>
    <property type="project" value="TreeGrafter"/>
</dbReference>
<evidence type="ECO:0000256" key="4">
    <source>
        <dbReference type="SAM" id="MobiDB-lite"/>
    </source>
</evidence>
<dbReference type="InterPro" id="IPR036134">
    <property type="entry name" value="Crypto/Photolyase_FAD-like_sf"/>
</dbReference>
<keyword evidence="1 3" id="KW-0285">Flavoprotein</keyword>
<sequence length="402" mass="44710">MIDSAFPPTRSAALQRLTEFVPHAGRDYAGKRNYDLGPGRHVHVSTLSPYLRHRALTEPEVLQAVLGRFALSSAEKFVQEVFWRTYWKGWLEMRPSVWIAYQAGLRRALDDVQTQSGLRHAWEEACAGQTGIDCFDAWAQELAETGYLHNHARMWFASIWVFTLRLPWELGADFFLRHLLDGDPASNTLGWRWVAGYQTRGKTYLARPSNIARYTEGRFRPSEGELAADAPAPDAPAHPERLPAPAGDVFDASRPTAFLLHEDDLSPGWLFERGLSPLGTAVLHASDAASPLQVAPQVTKFRKALAEECVTRCADRLGPVTRLDDAQAIADWARALGAEQIVCAWAPVGPVREVIDRIEGIPVVRVLRPYDAAAWPHATAGFFKFKEKIPRLIGDMKGIAAA</sequence>
<name>A0A0W7WFF1_9RHOB</name>
<gene>
    <name evidence="6" type="ORF">AVJ23_18725</name>
</gene>
<comment type="caution">
    <text evidence="6">The sequence shown here is derived from an EMBL/GenBank/DDBJ whole genome shotgun (WGS) entry which is preliminary data.</text>
</comment>
<dbReference type="Gene3D" id="1.25.40.80">
    <property type="match status" value="1"/>
</dbReference>
<evidence type="ECO:0000256" key="1">
    <source>
        <dbReference type="ARBA" id="ARBA00022630"/>
    </source>
</evidence>
<dbReference type="PANTHER" id="PTHR11455:SF18">
    <property type="entry name" value="SI:CH1073-390K14.1"/>
    <property type="match status" value="1"/>
</dbReference>
<dbReference type="AlphaFoldDB" id="A0A0W7WFF1"/>
<dbReference type="Gene3D" id="1.10.579.10">
    <property type="entry name" value="DNA Cyclobutane Dipyrimidine Photolyase, subunit A, domain 3"/>
    <property type="match status" value="1"/>
</dbReference>
<feature type="binding site" evidence="3">
    <location>
        <position position="77"/>
    </location>
    <ligand>
        <name>FAD</name>
        <dbReference type="ChEBI" id="CHEBI:57692"/>
    </ligand>
</feature>
<feature type="domain" description="Cryptochrome/DNA photolyase FAD-binding" evidence="5">
    <location>
        <begin position="77"/>
        <end position="205"/>
    </location>
</feature>
<dbReference type="GO" id="GO:0003904">
    <property type="term" value="F:deoxyribodipyrimidine photo-lyase activity"/>
    <property type="evidence" value="ECO:0007669"/>
    <property type="project" value="TreeGrafter"/>
</dbReference>
<dbReference type="GO" id="GO:0003677">
    <property type="term" value="F:DNA binding"/>
    <property type="evidence" value="ECO:0007669"/>
    <property type="project" value="TreeGrafter"/>
</dbReference>
<protein>
    <submittedName>
        <fullName evidence="6">DNA photolyase</fullName>
    </submittedName>
</protein>
<keyword evidence="6" id="KW-0456">Lyase</keyword>
<dbReference type="InterPro" id="IPR005101">
    <property type="entry name" value="Cryptochr/Photolyase_FAD-bd"/>
</dbReference>
<accession>A0A0W7WFF1</accession>
<dbReference type="Pfam" id="PF03441">
    <property type="entry name" value="FAD_binding_7"/>
    <property type="match status" value="1"/>
</dbReference>
<keyword evidence="7" id="KW-1185">Reference proteome</keyword>
<dbReference type="PANTHER" id="PTHR11455">
    <property type="entry name" value="CRYPTOCHROME"/>
    <property type="match status" value="1"/>
</dbReference>